<organism evidence="2 3">
    <name type="scientific">Pterulicium gracile</name>
    <dbReference type="NCBI Taxonomy" id="1884261"/>
    <lineage>
        <taxon>Eukaryota</taxon>
        <taxon>Fungi</taxon>
        <taxon>Dikarya</taxon>
        <taxon>Basidiomycota</taxon>
        <taxon>Agaricomycotina</taxon>
        <taxon>Agaricomycetes</taxon>
        <taxon>Agaricomycetidae</taxon>
        <taxon>Agaricales</taxon>
        <taxon>Pleurotineae</taxon>
        <taxon>Pterulaceae</taxon>
        <taxon>Pterulicium</taxon>
    </lineage>
</organism>
<evidence type="ECO:0000313" key="3">
    <source>
        <dbReference type="Proteomes" id="UP000305067"/>
    </source>
</evidence>
<proteinExistence type="predicted"/>
<dbReference type="PANTHER" id="PTHR13379:SF0">
    <property type="entry name" value="UPF0415 PROTEIN C7ORF25"/>
    <property type="match status" value="1"/>
</dbReference>
<accession>A0A5C3Q9H3</accession>
<name>A0A5C3Q9H3_9AGAR</name>
<feature type="region of interest" description="Disordered" evidence="1">
    <location>
        <begin position="324"/>
        <end position="353"/>
    </location>
</feature>
<protein>
    <recommendedName>
        <fullName evidence="4">DUF1308 domain-containing protein</fullName>
    </recommendedName>
</protein>
<dbReference type="Proteomes" id="UP000305067">
    <property type="component" value="Unassembled WGS sequence"/>
</dbReference>
<evidence type="ECO:0000256" key="1">
    <source>
        <dbReference type="SAM" id="MobiDB-lite"/>
    </source>
</evidence>
<keyword evidence="3" id="KW-1185">Reference proteome</keyword>
<evidence type="ECO:0000313" key="2">
    <source>
        <dbReference type="EMBL" id="TFK98705.1"/>
    </source>
</evidence>
<reference evidence="2 3" key="1">
    <citation type="journal article" date="2019" name="Nat. Ecol. Evol.">
        <title>Megaphylogeny resolves global patterns of mushroom evolution.</title>
        <authorList>
            <person name="Varga T."/>
            <person name="Krizsan K."/>
            <person name="Foldi C."/>
            <person name="Dima B."/>
            <person name="Sanchez-Garcia M."/>
            <person name="Sanchez-Ramirez S."/>
            <person name="Szollosi G.J."/>
            <person name="Szarkandi J.G."/>
            <person name="Papp V."/>
            <person name="Albert L."/>
            <person name="Andreopoulos W."/>
            <person name="Angelini C."/>
            <person name="Antonin V."/>
            <person name="Barry K.W."/>
            <person name="Bougher N.L."/>
            <person name="Buchanan P."/>
            <person name="Buyck B."/>
            <person name="Bense V."/>
            <person name="Catcheside P."/>
            <person name="Chovatia M."/>
            <person name="Cooper J."/>
            <person name="Damon W."/>
            <person name="Desjardin D."/>
            <person name="Finy P."/>
            <person name="Geml J."/>
            <person name="Haridas S."/>
            <person name="Hughes K."/>
            <person name="Justo A."/>
            <person name="Karasinski D."/>
            <person name="Kautmanova I."/>
            <person name="Kiss B."/>
            <person name="Kocsube S."/>
            <person name="Kotiranta H."/>
            <person name="LaButti K.M."/>
            <person name="Lechner B.E."/>
            <person name="Liimatainen K."/>
            <person name="Lipzen A."/>
            <person name="Lukacs Z."/>
            <person name="Mihaltcheva S."/>
            <person name="Morgado L.N."/>
            <person name="Niskanen T."/>
            <person name="Noordeloos M.E."/>
            <person name="Ohm R.A."/>
            <person name="Ortiz-Santana B."/>
            <person name="Ovrebo C."/>
            <person name="Racz N."/>
            <person name="Riley R."/>
            <person name="Savchenko A."/>
            <person name="Shiryaev A."/>
            <person name="Soop K."/>
            <person name="Spirin V."/>
            <person name="Szebenyi C."/>
            <person name="Tomsovsky M."/>
            <person name="Tulloss R.E."/>
            <person name="Uehling J."/>
            <person name="Grigoriev I.V."/>
            <person name="Vagvolgyi C."/>
            <person name="Papp T."/>
            <person name="Martin F.M."/>
            <person name="Miettinen O."/>
            <person name="Hibbett D.S."/>
            <person name="Nagy L.G."/>
        </authorList>
    </citation>
    <scope>NUCLEOTIDE SEQUENCE [LARGE SCALE GENOMIC DNA]</scope>
    <source>
        <strain evidence="2 3">CBS 309.79</strain>
    </source>
</reference>
<evidence type="ECO:0008006" key="4">
    <source>
        <dbReference type="Google" id="ProtNLM"/>
    </source>
</evidence>
<dbReference type="OrthoDB" id="14527at2759"/>
<dbReference type="PANTHER" id="PTHR13379">
    <property type="entry name" value="UNCHARACTERIZED DUF1308"/>
    <property type="match status" value="1"/>
</dbReference>
<gene>
    <name evidence="2" type="ORF">BDV98DRAFT_651089</name>
</gene>
<feature type="region of interest" description="Disordered" evidence="1">
    <location>
        <begin position="253"/>
        <end position="276"/>
    </location>
</feature>
<dbReference type="AlphaFoldDB" id="A0A5C3Q9H3"/>
<dbReference type="EMBL" id="ML178838">
    <property type="protein sequence ID" value="TFK98705.1"/>
    <property type="molecule type" value="Genomic_DNA"/>
</dbReference>
<sequence>MESSHAELAALKRVYSEILNFVPTTITTPPILDSSVDFAEEGKDLFHRDHVPGLRFLRESVKRDLDVLQEFLDNPASANLPPLSTNAPYLVGVWNEVLCAPHPVLSIFKSFSSLPNHAHIAQRSRKEQGSKQQTVKIDVVADNGRKWIRINTLKNARLLAEFREIDSYDTDSSSDEETDRPSLAQKEFDNTLLQMGRDLIAASRVNPLPSGEHPQVVLCLTRLDPEDPDGDQRIGTTVQCLRDMGIHVVLGERSKGDLPTPPLTEADGDGETPVCSQPTERINLDLSILIALVSDLTHAPLPPSIEEAQKRFVPPQKYMDWKKARANGKGKRSNGTVVAEEQDSSQQQSSDNMDSAIELDVSTHSKALMNQCLQEMGKGMVQEIHDRISGLSNVEFWTTSEAKERCLRIVSKIGGEREKRRVHALFPDTAPAPGLQDEKQHNPEAHLWDGSRYPASFVHFLPIRIYTEDFHDDLTDHPLSDKSPHPFFSVLADTCSRLLNKEEIPHPRPPPRGSHIERAAVMKANPKLTAHTVQSLALGAKLGWTTLTANKASVKVILREIATHHLPDLPTNGPNSIRSVNGNKTHGGPTAPRAAIWITDPRSLAEGMRSDS</sequence>